<comment type="subcellular location">
    <subcellularLocation>
        <location evidence="1">Cell membrane</location>
        <topology evidence="1">Multi-pass membrane protein</topology>
    </subcellularLocation>
</comment>
<feature type="transmembrane region" description="Helical" evidence="6">
    <location>
        <begin position="376"/>
        <end position="394"/>
    </location>
</feature>
<dbReference type="InterPro" id="IPR036259">
    <property type="entry name" value="MFS_trans_sf"/>
</dbReference>
<evidence type="ECO:0000256" key="2">
    <source>
        <dbReference type="ARBA" id="ARBA00022448"/>
    </source>
</evidence>
<dbReference type="SUPFAM" id="SSF103473">
    <property type="entry name" value="MFS general substrate transporter"/>
    <property type="match status" value="1"/>
</dbReference>
<dbReference type="InterPro" id="IPR011701">
    <property type="entry name" value="MFS"/>
</dbReference>
<dbReference type="InterPro" id="IPR020846">
    <property type="entry name" value="MFS_dom"/>
</dbReference>
<sequence length="496" mass="50521">MSGGTTTADATAPPAGSARVLVAVVAAVFGYALMQTLVVPALGVLQRDLRTSATGAGWILSALLLSSAVLTPLIGRLGDQYGRRDVLLLVLAVYGVGTAAAAAARNIGELVAARAVQGCSLSVLPLAFAILREALPAQRLQAGIAMVSGLVGAGAGAGLVIGGLLTDHVSWRYLFVLGAALAMISFVLVLVWIPSARHAQYRRASWADLDLPGALVLGLSLVALLLGLTQGPDWGWSSGRVLGLFGLAVVFAVTLVFLEVSQSSPLLDIREFTHRPMLATHLSAFLYGVVSYVFYVTLPRYAQTPQHSGGYGFGTSITVAALIMLPGALIVMPASMAVGGVAHRLGQRAPLLVGFVVTTVGAALLAGAHGSIWEHVVFYTVIGAGSGLVMAALPRKIAELAPPERMGTTNGINNIARTVGGCVGTQVAAVLIASGTSAKGVTTGSTFVTVFSFAAGIGLLGALAVPLAFSKGGLVDLTPPETARAASSRSGEEASI</sequence>
<reference evidence="8" key="1">
    <citation type="submission" date="2020-12" db="EMBL/GenBank/DDBJ databases">
        <title>Genomic characterization of non-nitrogen-fixing Frankia strains.</title>
        <authorList>
            <person name="Carlos-Shanley C."/>
            <person name="Guerra T."/>
            <person name="Hahn D."/>
        </authorList>
    </citation>
    <scope>NUCLEOTIDE SEQUENCE</scope>
    <source>
        <strain evidence="8">CN6</strain>
    </source>
</reference>
<keyword evidence="4 6" id="KW-1133">Transmembrane helix</keyword>
<proteinExistence type="predicted"/>
<feature type="transmembrane region" description="Helical" evidence="6">
    <location>
        <begin position="351"/>
        <end position="370"/>
    </location>
</feature>
<organism evidence="8 9">
    <name type="scientific">Frankia nepalensis</name>
    <dbReference type="NCBI Taxonomy" id="1836974"/>
    <lineage>
        <taxon>Bacteria</taxon>
        <taxon>Bacillati</taxon>
        <taxon>Actinomycetota</taxon>
        <taxon>Actinomycetes</taxon>
        <taxon>Frankiales</taxon>
        <taxon>Frankiaceae</taxon>
        <taxon>Frankia</taxon>
    </lineage>
</organism>
<feature type="transmembrane region" description="Helical" evidence="6">
    <location>
        <begin position="447"/>
        <end position="469"/>
    </location>
</feature>
<feature type="transmembrane region" description="Helical" evidence="6">
    <location>
        <begin position="278"/>
        <end position="298"/>
    </location>
</feature>
<feature type="transmembrane region" description="Helical" evidence="6">
    <location>
        <begin position="171"/>
        <end position="193"/>
    </location>
</feature>
<evidence type="ECO:0000256" key="3">
    <source>
        <dbReference type="ARBA" id="ARBA00022692"/>
    </source>
</evidence>
<feature type="transmembrane region" description="Helical" evidence="6">
    <location>
        <begin position="415"/>
        <end position="435"/>
    </location>
</feature>
<feature type="transmembrane region" description="Helical" evidence="6">
    <location>
        <begin position="86"/>
        <end position="104"/>
    </location>
</feature>
<feature type="transmembrane region" description="Helical" evidence="6">
    <location>
        <begin position="205"/>
        <end position="228"/>
    </location>
</feature>
<dbReference type="Gene3D" id="1.20.1250.20">
    <property type="entry name" value="MFS general substrate transporter like domains"/>
    <property type="match status" value="1"/>
</dbReference>
<dbReference type="GO" id="GO:0022857">
    <property type="term" value="F:transmembrane transporter activity"/>
    <property type="evidence" value="ECO:0007669"/>
    <property type="project" value="InterPro"/>
</dbReference>
<feature type="transmembrane region" description="Helical" evidence="6">
    <location>
        <begin position="143"/>
        <end position="165"/>
    </location>
</feature>
<keyword evidence="5 6" id="KW-0472">Membrane</keyword>
<keyword evidence="9" id="KW-1185">Reference proteome</keyword>
<comment type="caution">
    <text evidence="8">The sequence shown here is derived from an EMBL/GenBank/DDBJ whole genome shotgun (WGS) entry which is preliminary data.</text>
</comment>
<evidence type="ECO:0000259" key="7">
    <source>
        <dbReference type="PROSITE" id="PS50850"/>
    </source>
</evidence>
<evidence type="ECO:0000256" key="4">
    <source>
        <dbReference type="ARBA" id="ARBA00022989"/>
    </source>
</evidence>
<evidence type="ECO:0000256" key="5">
    <source>
        <dbReference type="ARBA" id="ARBA00023136"/>
    </source>
</evidence>
<accession>A0A937USE0</accession>
<feature type="transmembrane region" description="Helical" evidence="6">
    <location>
        <begin position="20"/>
        <end position="43"/>
    </location>
</feature>
<dbReference type="GO" id="GO:0005886">
    <property type="term" value="C:plasma membrane"/>
    <property type="evidence" value="ECO:0007669"/>
    <property type="project" value="UniProtKB-SubCell"/>
</dbReference>
<name>A0A937USE0_9ACTN</name>
<dbReference type="PANTHER" id="PTHR42718">
    <property type="entry name" value="MAJOR FACILITATOR SUPERFAMILY MULTIDRUG TRANSPORTER MFSC"/>
    <property type="match status" value="1"/>
</dbReference>
<feature type="transmembrane region" description="Helical" evidence="6">
    <location>
        <begin position="310"/>
        <end position="331"/>
    </location>
</feature>
<dbReference type="Pfam" id="PF07690">
    <property type="entry name" value="MFS_1"/>
    <property type="match status" value="1"/>
</dbReference>
<evidence type="ECO:0000313" key="8">
    <source>
        <dbReference type="EMBL" id="MBL7628786.1"/>
    </source>
</evidence>
<dbReference type="EMBL" id="JAEACQ010000195">
    <property type="protein sequence ID" value="MBL7628786.1"/>
    <property type="molecule type" value="Genomic_DNA"/>
</dbReference>
<dbReference type="CDD" id="cd17504">
    <property type="entry name" value="MFS_MMR_MDR_like"/>
    <property type="match status" value="1"/>
</dbReference>
<evidence type="ECO:0000256" key="1">
    <source>
        <dbReference type="ARBA" id="ARBA00004651"/>
    </source>
</evidence>
<keyword evidence="3 6" id="KW-0812">Transmembrane</keyword>
<dbReference type="PANTHER" id="PTHR42718:SF9">
    <property type="entry name" value="MAJOR FACILITATOR SUPERFAMILY MULTIDRUG TRANSPORTER MFSC"/>
    <property type="match status" value="1"/>
</dbReference>
<evidence type="ECO:0000313" key="9">
    <source>
        <dbReference type="Proteomes" id="UP000604475"/>
    </source>
</evidence>
<evidence type="ECO:0000256" key="6">
    <source>
        <dbReference type="SAM" id="Phobius"/>
    </source>
</evidence>
<feature type="transmembrane region" description="Helical" evidence="6">
    <location>
        <begin position="240"/>
        <end position="258"/>
    </location>
</feature>
<gene>
    <name evidence="8" type="ORF">I7412_16815</name>
</gene>
<feature type="domain" description="Major facilitator superfamily (MFS) profile" evidence="7">
    <location>
        <begin position="20"/>
        <end position="473"/>
    </location>
</feature>
<protein>
    <submittedName>
        <fullName evidence="8">MFS transporter</fullName>
    </submittedName>
</protein>
<dbReference type="Gene3D" id="1.20.1720.10">
    <property type="entry name" value="Multidrug resistance protein D"/>
    <property type="match status" value="1"/>
</dbReference>
<dbReference type="AlphaFoldDB" id="A0A937USE0"/>
<dbReference type="Proteomes" id="UP000604475">
    <property type="component" value="Unassembled WGS sequence"/>
</dbReference>
<dbReference type="PROSITE" id="PS50850">
    <property type="entry name" value="MFS"/>
    <property type="match status" value="1"/>
</dbReference>
<feature type="transmembrane region" description="Helical" evidence="6">
    <location>
        <begin position="110"/>
        <end position="131"/>
    </location>
</feature>
<dbReference type="RefSeq" id="WP_203004640.1">
    <property type="nucleotide sequence ID" value="NZ_JADWYU010000384.1"/>
</dbReference>
<feature type="transmembrane region" description="Helical" evidence="6">
    <location>
        <begin position="55"/>
        <end position="74"/>
    </location>
</feature>
<keyword evidence="2" id="KW-0813">Transport</keyword>